<name>A0A482XPE7_LAOST</name>
<proteinExistence type="predicted"/>
<evidence type="ECO:0000313" key="1">
    <source>
        <dbReference type="EMBL" id="RZF47742.1"/>
    </source>
</evidence>
<reference evidence="1 2" key="1">
    <citation type="journal article" date="2017" name="Gigascience">
        <title>Genome sequence of the small brown planthopper, Laodelphax striatellus.</title>
        <authorList>
            <person name="Zhu J."/>
            <person name="Jiang F."/>
            <person name="Wang X."/>
            <person name="Yang P."/>
            <person name="Bao Y."/>
            <person name="Zhao W."/>
            <person name="Wang W."/>
            <person name="Lu H."/>
            <person name="Wang Q."/>
            <person name="Cui N."/>
            <person name="Li J."/>
            <person name="Chen X."/>
            <person name="Luo L."/>
            <person name="Yu J."/>
            <person name="Kang L."/>
            <person name="Cui F."/>
        </authorList>
    </citation>
    <scope>NUCLEOTIDE SEQUENCE [LARGE SCALE GENOMIC DNA]</scope>
    <source>
        <strain evidence="1">Lst14</strain>
    </source>
</reference>
<accession>A0A482XPE7</accession>
<dbReference type="InParanoid" id="A0A482XPE7"/>
<sequence length="80" mass="9015">MALHKLKFERHQRAPPQRQVCKFSAAEEFSEETAGEFFLSVVCVLLKCGLGPNNIRNLDKSLLRVCSLALSRLVRISISL</sequence>
<dbReference type="AlphaFoldDB" id="A0A482XPE7"/>
<evidence type="ECO:0000313" key="2">
    <source>
        <dbReference type="Proteomes" id="UP000291343"/>
    </source>
</evidence>
<dbReference type="EMBL" id="QKKF02003370">
    <property type="protein sequence ID" value="RZF47742.1"/>
    <property type="molecule type" value="Genomic_DNA"/>
</dbReference>
<protein>
    <submittedName>
        <fullName evidence="1">Uncharacterized protein</fullName>
    </submittedName>
</protein>
<gene>
    <name evidence="1" type="ORF">LSTR_LSTR006006</name>
</gene>
<dbReference type="Proteomes" id="UP000291343">
    <property type="component" value="Unassembled WGS sequence"/>
</dbReference>
<comment type="caution">
    <text evidence="1">The sequence shown here is derived from an EMBL/GenBank/DDBJ whole genome shotgun (WGS) entry which is preliminary data.</text>
</comment>
<keyword evidence="2" id="KW-1185">Reference proteome</keyword>
<organism evidence="1 2">
    <name type="scientific">Laodelphax striatellus</name>
    <name type="common">Small brown planthopper</name>
    <name type="synonym">Delphax striatella</name>
    <dbReference type="NCBI Taxonomy" id="195883"/>
    <lineage>
        <taxon>Eukaryota</taxon>
        <taxon>Metazoa</taxon>
        <taxon>Ecdysozoa</taxon>
        <taxon>Arthropoda</taxon>
        <taxon>Hexapoda</taxon>
        <taxon>Insecta</taxon>
        <taxon>Pterygota</taxon>
        <taxon>Neoptera</taxon>
        <taxon>Paraneoptera</taxon>
        <taxon>Hemiptera</taxon>
        <taxon>Auchenorrhyncha</taxon>
        <taxon>Fulgoroidea</taxon>
        <taxon>Delphacidae</taxon>
        <taxon>Criomorphinae</taxon>
        <taxon>Laodelphax</taxon>
    </lineage>
</organism>